<evidence type="ECO:0000313" key="2">
    <source>
        <dbReference type="EMBL" id="ETV89759.1"/>
    </source>
</evidence>
<dbReference type="RefSeq" id="XP_008881609.1">
    <property type="nucleotide sequence ID" value="XM_008883387.1"/>
</dbReference>
<dbReference type="AlphaFoldDB" id="A0A024T7H4"/>
<gene>
    <name evidence="2" type="ORF">H310_15412</name>
</gene>
<dbReference type="EMBL" id="KI914425">
    <property type="protein sequence ID" value="ETV89759.1"/>
    <property type="molecule type" value="Genomic_DNA"/>
</dbReference>
<organism evidence="2">
    <name type="scientific">Aphanomyces invadans</name>
    <dbReference type="NCBI Taxonomy" id="157072"/>
    <lineage>
        <taxon>Eukaryota</taxon>
        <taxon>Sar</taxon>
        <taxon>Stramenopiles</taxon>
        <taxon>Oomycota</taxon>
        <taxon>Saprolegniomycetes</taxon>
        <taxon>Saprolegniales</taxon>
        <taxon>Verrucalvaceae</taxon>
        <taxon>Aphanomyces</taxon>
    </lineage>
</organism>
<dbReference type="VEuPathDB" id="FungiDB:H310_15412"/>
<proteinExistence type="predicted"/>
<dbReference type="GeneID" id="20092462"/>
<sequence>ERASGVSEDESEKTRLLDDLVAAYDDAKEEEAQKAALQKKSLEDSEQVGHIIREEAMLSLGKRKKARDDEGSGRGGNSKVVRMMAMMHEQVKADMEFQRIKHANEMEERQKDRELFAQQIRHQQESMTALINLLVNKS</sequence>
<accession>A0A024T7H4</accession>
<protein>
    <submittedName>
        <fullName evidence="2">Uncharacterized protein</fullName>
    </submittedName>
</protein>
<reference evidence="2" key="1">
    <citation type="submission" date="2013-12" db="EMBL/GenBank/DDBJ databases">
        <title>The Genome Sequence of Aphanomyces invadans NJM9701.</title>
        <authorList>
            <consortium name="The Broad Institute Genomics Platform"/>
            <person name="Russ C."/>
            <person name="Tyler B."/>
            <person name="van West P."/>
            <person name="Dieguez-Uribeondo J."/>
            <person name="Young S.K."/>
            <person name="Zeng Q."/>
            <person name="Gargeya S."/>
            <person name="Fitzgerald M."/>
            <person name="Abouelleil A."/>
            <person name="Alvarado L."/>
            <person name="Chapman S.B."/>
            <person name="Gainer-Dewar J."/>
            <person name="Goldberg J."/>
            <person name="Griggs A."/>
            <person name="Gujja S."/>
            <person name="Hansen M."/>
            <person name="Howarth C."/>
            <person name="Imamovic A."/>
            <person name="Ireland A."/>
            <person name="Larimer J."/>
            <person name="McCowan C."/>
            <person name="Murphy C."/>
            <person name="Pearson M."/>
            <person name="Poon T.W."/>
            <person name="Priest M."/>
            <person name="Roberts A."/>
            <person name="Saif S."/>
            <person name="Shea T."/>
            <person name="Sykes S."/>
            <person name="Wortman J."/>
            <person name="Nusbaum C."/>
            <person name="Birren B."/>
        </authorList>
    </citation>
    <scope>NUCLEOTIDE SEQUENCE [LARGE SCALE GENOMIC DNA]</scope>
    <source>
        <strain evidence="2">NJM9701</strain>
    </source>
</reference>
<feature type="non-terminal residue" evidence="2">
    <location>
        <position position="1"/>
    </location>
</feature>
<name>A0A024T7H4_9STRA</name>
<evidence type="ECO:0000256" key="1">
    <source>
        <dbReference type="SAM" id="MobiDB-lite"/>
    </source>
</evidence>
<feature type="region of interest" description="Disordered" evidence="1">
    <location>
        <begin position="54"/>
        <end position="78"/>
    </location>
</feature>